<sequence length="151" mass="16553">MDIRGVIEELVEEAERQIRDRRWVLTPADRTVAAKAAADLHAAVGTPESQQTLPEVDRLEHLREALAAVAIALAHVHGRLAWFLGAAATALMPVLHWRALPAEHGPTFGAVPPTLQQYTDAEDAIRRLHSTLAGIATADTSRERHDRPDKT</sequence>
<organism evidence="1 2">
    <name type="scientific">Streptomyces subrutilus</name>
    <dbReference type="NCBI Taxonomy" id="36818"/>
    <lineage>
        <taxon>Bacteria</taxon>
        <taxon>Bacillati</taxon>
        <taxon>Actinomycetota</taxon>
        <taxon>Actinomycetes</taxon>
        <taxon>Kitasatosporales</taxon>
        <taxon>Streptomycetaceae</taxon>
        <taxon>Streptomyces</taxon>
    </lineage>
</organism>
<gene>
    <name evidence="1" type="ORF">BGK67_01510</name>
</gene>
<comment type="caution">
    <text evidence="1">The sequence shown here is derived from an EMBL/GenBank/DDBJ whole genome shotgun (WGS) entry which is preliminary data.</text>
</comment>
<proteinExistence type="predicted"/>
<dbReference type="Proteomes" id="UP000095705">
    <property type="component" value="Unassembled WGS sequence"/>
</dbReference>
<evidence type="ECO:0000313" key="2">
    <source>
        <dbReference type="Proteomes" id="UP000095705"/>
    </source>
</evidence>
<evidence type="ECO:0000313" key="1">
    <source>
        <dbReference type="EMBL" id="OEJ30217.1"/>
    </source>
</evidence>
<keyword evidence="2" id="KW-1185">Reference proteome</keyword>
<dbReference type="RefSeq" id="WP_069918362.1">
    <property type="nucleotide sequence ID" value="NZ_MEHK01000001.1"/>
</dbReference>
<dbReference type="AlphaFoldDB" id="A0A1E5PL00"/>
<protein>
    <submittedName>
        <fullName evidence="1">Uncharacterized protein</fullName>
    </submittedName>
</protein>
<dbReference type="OrthoDB" id="4170159at2"/>
<reference evidence="1 2" key="1">
    <citation type="submission" date="2016-08" db="EMBL/GenBank/DDBJ databases">
        <title>The complete genome of Streptomyces subrutilus 10-1-1.</title>
        <authorList>
            <person name="Chen X."/>
        </authorList>
    </citation>
    <scope>NUCLEOTIDE SEQUENCE [LARGE SCALE GENOMIC DNA]</scope>
    <source>
        <strain evidence="1 2">10-1-1</strain>
    </source>
</reference>
<dbReference type="EMBL" id="MEHK01000001">
    <property type="protein sequence ID" value="OEJ30217.1"/>
    <property type="molecule type" value="Genomic_DNA"/>
</dbReference>
<accession>A0A1E5PL00</accession>
<name>A0A1E5PL00_9ACTN</name>